<dbReference type="Gene3D" id="3.40.50.300">
    <property type="entry name" value="P-loop containing nucleotide triphosphate hydrolases"/>
    <property type="match status" value="1"/>
</dbReference>
<dbReference type="AlphaFoldDB" id="A0A1D3K9R7"/>
<evidence type="ECO:0000313" key="2">
    <source>
        <dbReference type="Proteomes" id="UP000245431"/>
    </source>
</evidence>
<dbReference type="Proteomes" id="UP000245431">
    <property type="component" value="Plasmid PVE_plasmid"/>
</dbReference>
<sequence>MQFSKIPGRKAPIIAVVGSDGSGKSTVSEELLKLMSSYRPTALCHLGKQTGNLRRAMRKHPLGSKVDSRITKVGASSRQKGISFGVALVMFTASMRRVVRFTRMSVLRCMGRAILTDRYPQIVEPGEMDGPHLTGRHLLGFGAKVLMRTEFWLYKKMAAVRPDVVLRLNVDLETALQRKPDHKAVSLEKKIKVVPKLSFNGAPIVDIDSTEPLEKVLEQAREAVNAVMKCY</sequence>
<organism evidence="1 2">
    <name type="scientific">Pseudomonas veronii 1YdBTEX2</name>
    <dbReference type="NCBI Taxonomy" id="1295141"/>
    <lineage>
        <taxon>Bacteria</taxon>
        <taxon>Pseudomonadati</taxon>
        <taxon>Pseudomonadota</taxon>
        <taxon>Gammaproteobacteria</taxon>
        <taxon>Pseudomonadales</taxon>
        <taxon>Pseudomonadaceae</taxon>
        <taxon>Pseudomonas</taxon>
    </lineage>
</organism>
<keyword evidence="1" id="KW-0614">Plasmid</keyword>
<evidence type="ECO:0008006" key="3">
    <source>
        <dbReference type="Google" id="ProtNLM"/>
    </source>
</evidence>
<dbReference type="EMBL" id="LT599585">
    <property type="protein sequence ID" value="SBW85123.1"/>
    <property type="molecule type" value="Genomic_DNA"/>
</dbReference>
<dbReference type="InterPro" id="IPR027417">
    <property type="entry name" value="P-loop_NTPase"/>
</dbReference>
<evidence type="ECO:0000313" key="1">
    <source>
        <dbReference type="EMBL" id="SBW85123.1"/>
    </source>
</evidence>
<name>A0A1D3K9R7_PSEVE</name>
<dbReference type="SUPFAM" id="SSF52540">
    <property type="entry name" value="P-loop containing nucleoside triphosphate hydrolases"/>
    <property type="match status" value="1"/>
</dbReference>
<geneLocation type="plasmid" evidence="2">
    <name>pve_Plasmid</name>
</geneLocation>
<reference evidence="2" key="1">
    <citation type="submission" date="2016-07" db="EMBL/GenBank/DDBJ databases">
        <authorList>
            <person name="Florea S."/>
            <person name="Webb J.S."/>
            <person name="Jaromczyk J."/>
            <person name="Schardl C.L."/>
        </authorList>
    </citation>
    <scope>NUCLEOTIDE SEQUENCE [LARGE SCALE GENOMIC DNA]</scope>
    <source>
        <strain evidence="2">1YdBTEX2</strain>
        <plasmid evidence="2">Plasmid pve_Plasmid</plasmid>
    </source>
</reference>
<gene>
    <name evidence="1" type="ORF">PVE_P0078</name>
</gene>
<protein>
    <recommendedName>
        <fullName evidence="3">Nucleoside triphosphate hydrolase</fullName>
    </recommendedName>
</protein>
<proteinExistence type="predicted"/>
<accession>A0A1D3K9R7</accession>